<dbReference type="AlphaFoldDB" id="A0A164TQ88"/>
<feature type="compositionally biased region" description="Basic and acidic residues" evidence="1">
    <location>
        <begin position="44"/>
        <end position="62"/>
    </location>
</feature>
<protein>
    <submittedName>
        <fullName evidence="2">Uncharacterized protein</fullName>
    </submittedName>
</protein>
<feature type="region of interest" description="Disordered" evidence="1">
    <location>
        <begin position="44"/>
        <end position="72"/>
    </location>
</feature>
<reference evidence="2 3" key="1">
    <citation type="journal article" date="2016" name="Mol. Biol. Evol.">
        <title>Comparative Genomics of Early-Diverging Mushroom-Forming Fungi Provides Insights into the Origins of Lignocellulose Decay Capabilities.</title>
        <authorList>
            <person name="Nagy L.G."/>
            <person name="Riley R."/>
            <person name="Tritt A."/>
            <person name="Adam C."/>
            <person name="Daum C."/>
            <person name="Floudas D."/>
            <person name="Sun H."/>
            <person name="Yadav J.S."/>
            <person name="Pangilinan J."/>
            <person name="Larsson K.H."/>
            <person name="Matsuura K."/>
            <person name="Barry K."/>
            <person name="Labutti K."/>
            <person name="Kuo R."/>
            <person name="Ohm R.A."/>
            <person name="Bhattacharya S.S."/>
            <person name="Shirouzu T."/>
            <person name="Yoshinaga Y."/>
            <person name="Martin F.M."/>
            <person name="Grigoriev I.V."/>
            <person name="Hibbett D.S."/>
        </authorList>
    </citation>
    <scope>NUCLEOTIDE SEQUENCE [LARGE SCALE GENOMIC DNA]</scope>
    <source>
        <strain evidence="2 3">HHB9708</strain>
    </source>
</reference>
<proteinExistence type="predicted"/>
<accession>A0A164TQ88</accession>
<dbReference type="Proteomes" id="UP000076722">
    <property type="component" value="Unassembled WGS sequence"/>
</dbReference>
<evidence type="ECO:0000313" key="3">
    <source>
        <dbReference type="Proteomes" id="UP000076722"/>
    </source>
</evidence>
<evidence type="ECO:0000256" key="1">
    <source>
        <dbReference type="SAM" id="MobiDB-lite"/>
    </source>
</evidence>
<sequence length="212" mass="23334">MNTSIFRDETRPHTEYRNGNYEHGIETVFAVSCNPASGVQIEEAHSDSLDEGVVERGGERTNESLSESDFEVEPFPSLPWSGLGPLQFDGHNLAQPVPKNTGITPALQNSIIDTCRLNEASEELFESFVKVRIQASPPPLLTNQKQVLENVDANVAVAQAMHFASTLSHVQLSHELLRSVKLQNDLLASIEEQSRLTSSRANSGERVRVTSP</sequence>
<evidence type="ECO:0000313" key="2">
    <source>
        <dbReference type="EMBL" id="KZS92553.1"/>
    </source>
</evidence>
<gene>
    <name evidence="2" type="ORF">SISNIDRAFT_486571</name>
</gene>
<organism evidence="2 3">
    <name type="scientific">Sistotremastrum niveocremeum HHB9708</name>
    <dbReference type="NCBI Taxonomy" id="1314777"/>
    <lineage>
        <taxon>Eukaryota</taxon>
        <taxon>Fungi</taxon>
        <taxon>Dikarya</taxon>
        <taxon>Basidiomycota</taxon>
        <taxon>Agaricomycotina</taxon>
        <taxon>Agaricomycetes</taxon>
        <taxon>Sistotremastrales</taxon>
        <taxon>Sistotremastraceae</taxon>
        <taxon>Sertulicium</taxon>
        <taxon>Sertulicium niveocremeum</taxon>
    </lineage>
</organism>
<keyword evidence="3" id="KW-1185">Reference proteome</keyword>
<name>A0A164TQ88_9AGAM</name>
<dbReference type="EMBL" id="KV419410">
    <property type="protein sequence ID" value="KZS92553.1"/>
    <property type="molecule type" value="Genomic_DNA"/>
</dbReference>